<dbReference type="PANTHER" id="PTHR48079:SF6">
    <property type="entry name" value="NAD(P)-BINDING DOMAIN-CONTAINING PROTEIN-RELATED"/>
    <property type="match status" value="1"/>
</dbReference>
<evidence type="ECO:0000259" key="1">
    <source>
        <dbReference type="Pfam" id="PF01370"/>
    </source>
</evidence>
<sequence>MRGTPGPFVPGQLTRERSVKVFLTGASGVMGRSSIEALHQAGHDVVGLVRTEEHAAMVAATGAQPWKGDLYDRQTLAAGMAGCDAVANLATKVPVGAAALRPGSLKAIDRIRLNGSRVVADAATRAGVGRLVQQSLSFIYADQADEWIDEHSPVDVTRATEPVVVAEDNVRAFGDRGGVAVSLRFGLITGDDANTAWLFRRAAAGRSIGLGREDTWMHVVHPDDVGTAVVHALCAPGGYYNVGSEPVQRRDYVDTIAQAAGRTGGHFLPPWILRLGGEKLEILTRSQRVSSHLFSERTGWHPRHPQLTSAWFDELVEA</sequence>
<dbReference type="AlphaFoldDB" id="A0A5Q2MMJ7"/>
<gene>
    <name evidence="2" type="ORF">GEV26_14105</name>
</gene>
<dbReference type="InterPro" id="IPR051783">
    <property type="entry name" value="NAD(P)-dependent_oxidoreduct"/>
</dbReference>
<dbReference type="InterPro" id="IPR001509">
    <property type="entry name" value="Epimerase_deHydtase"/>
</dbReference>
<dbReference type="Pfam" id="PF01370">
    <property type="entry name" value="Epimerase"/>
    <property type="match status" value="1"/>
</dbReference>
<dbReference type="Proteomes" id="UP000392064">
    <property type="component" value="Chromosome"/>
</dbReference>
<evidence type="ECO:0000313" key="3">
    <source>
        <dbReference type="Proteomes" id="UP000392064"/>
    </source>
</evidence>
<reference evidence="2 3" key="1">
    <citation type="submission" date="2019-11" db="EMBL/GenBank/DDBJ databases">
        <authorList>
            <person name="Li J."/>
        </authorList>
    </citation>
    <scope>NUCLEOTIDE SEQUENCE [LARGE SCALE GENOMIC DNA]</scope>
    <source>
        <strain evidence="2 3">MF47</strain>
    </source>
</reference>
<feature type="domain" description="NAD-dependent epimerase/dehydratase" evidence="1">
    <location>
        <begin position="21"/>
        <end position="243"/>
    </location>
</feature>
<dbReference type="GO" id="GO:0005737">
    <property type="term" value="C:cytoplasm"/>
    <property type="evidence" value="ECO:0007669"/>
    <property type="project" value="TreeGrafter"/>
</dbReference>
<dbReference type="KEGG" id="aef:GEV26_14105"/>
<dbReference type="PANTHER" id="PTHR48079">
    <property type="entry name" value="PROTEIN YEEZ"/>
    <property type="match status" value="1"/>
</dbReference>
<keyword evidence="3" id="KW-1185">Reference proteome</keyword>
<dbReference type="RefSeq" id="WP_153654050.1">
    <property type="nucleotide sequence ID" value="NZ_CP045737.1"/>
</dbReference>
<name>A0A5Q2MMJ7_9ACTN</name>
<dbReference type="GO" id="GO:0004029">
    <property type="term" value="F:aldehyde dehydrogenase (NAD+) activity"/>
    <property type="evidence" value="ECO:0007669"/>
    <property type="project" value="TreeGrafter"/>
</dbReference>
<protein>
    <submittedName>
        <fullName evidence="2">NAD(P)H-binding protein</fullName>
    </submittedName>
</protein>
<dbReference type="Gene3D" id="3.40.50.720">
    <property type="entry name" value="NAD(P)-binding Rossmann-like Domain"/>
    <property type="match status" value="1"/>
</dbReference>
<dbReference type="InterPro" id="IPR036291">
    <property type="entry name" value="NAD(P)-bd_dom_sf"/>
</dbReference>
<dbReference type="SUPFAM" id="SSF51735">
    <property type="entry name" value="NAD(P)-binding Rossmann-fold domains"/>
    <property type="match status" value="1"/>
</dbReference>
<proteinExistence type="predicted"/>
<evidence type="ECO:0000313" key="2">
    <source>
        <dbReference type="EMBL" id="QGG42416.1"/>
    </source>
</evidence>
<dbReference type="EMBL" id="CP045737">
    <property type="protein sequence ID" value="QGG42416.1"/>
    <property type="molecule type" value="Genomic_DNA"/>
</dbReference>
<organism evidence="2 3">
    <name type="scientific">Aeromicrobium yanjiei</name>
    <dbReference type="NCBI Taxonomy" id="2662028"/>
    <lineage>
        <taxon>Bacteria</taxon>
        <taxon>Bacillati</taxon>
        <taxon>Actinomycetota</taxon>
        <taxon>Actinomycetes</taxon>
        <taxon>Propionibacteriales</taxon>
        <taxon>Nocardioidaceae</taxon>
        <taxon>Aeromicrobium</taxon>
    </lineage>
</organism>
<accession>A0A5Q2MMJ7</accession>